<gene>
    <name evidence="2" type="ORF">GGX14DRAFT_619673</name>
</gene>
<evidence type="ECO:0000259" key="1">
    <source>
        <dbReference type="PROSITE" id="PS50011"/>
    </source>
</evidence>
<dbReference type="AlphaFoldDB" id="A0AAD6VL25"/>
<dbReference type="Proteomes" id="UP001219525">
    <property type="component" value="Unassembled WGS sequence"/>
</dbReference>
<reference evidence="2" key="1">
    <citation type="submission" date="2023-03" db="EMBL/GenBank/DDBJ databases">
        <title>Massive genome expansion in bonnet fungi (Mycena s.s.) driven by repeated elements and novel gene families across ecological guilds.</title>
        <authorList>
            <consortium name="Lawrence Berkeley National Laboratory"/>
            <person name="Harder C.B."/>
            <person name="Miyauchi S."/>
            <person name="Viragh M."/>
            <person name="Kuo A."/>
            <person name="Thoen E."/>
            <person name="Andreopoulos B."/>
            <person name="Lu D."/>
            <person name="Skrede I."/>
            <person name="Drula E."/>
            <person name="Henrissat B."/>
            <person name="Morin E."/>
            <person name="Kohler A."/>
            <person name="Barry K."/>
            <person name="LaButti K."/>
            <person name="Morin E."/>
            <person name="Salamov A."/>
            <person name="Lipzen A."/>
            <person name="Mereny Z."/>
            <person name="Hegedus B."/>
            <person name="Baldrian P."/>
            <person name="Stursova M."/>
            <person name="Weitz H."/>
            <person name="Taylor A."/>
            <person name="Grigoriev I.V."/>
            <person name="Nagy L.G."/>
            <person name="Martin F."/>
            <person name="Kauserud H."/>
        </authorList>
    </citation>
    <scope>NUCLEOTIDE SEQUENCE</scope>
    <source>
        <strain evidence="2">9144</strain>
    </source>
</reference>
<protein>
    <recommendedName>
        <fullName evidence="1">Protein kinase domain-containing protein</fullName>
    </recommendedName>
</protein>
<name>A0AAD6VL25_9AGAR</name>
<dbReference type="InterPro" id="IPR000719">
    <property type="entry name" value="Prot_kinase_dom"/>
</dbReference>
<proteinExistence type="predicted"/>
<sequence length="388" mass="44734">MSSADLSAKSSVDLAAKPRDTNAELRDGELFWRDHCDWLKASGYQLRPRFRPGWIPSWKKDPRKFPPACEDAWSLAYDSVIDAVRLCDNSQVQLKKIDRRVHPHEVEIALFFTHLGPSPANHCVPILETLYPDEDANLAIIVMPLLRDCDDPRFDTFGEAVEFFRQIFEGLQFMHHHHVAHRDCHFLNIMMDGTHLYPQGFHPDIIHQHLKPDKCATAKHYTRTRLPVKYYFIDFGISRRYGASDRAPMEGIIRGGDKTAPEHAVPGQWAADPFPTDIYYLGNFIRQHFLEGFEEPRTGYRVPGRVGFDFMAPLVQDMVHPDPTQRPTIDAVVARFADIQQRLGAWKLRARVVSKGEFAYWPHRVVAHWCRRVRFVVLRVPALPVPSV</sequence>
<feature type="domain" description="Protein kinase" evidence="1">
    <location>
        <begin position="1"/>
        <end position="343"/>
    </location>
</feature>
<dbReference type="EMBL" id="JARJCW010000022">
    <property type="protein sequence ID" value="KAJ7212976.1"/>
    <property type="molecule type" value="Genomic_DNA"/>
</dbReference>
<dbReference type="SUPFAM" id="SSF56112">
    <property type="entry name" value="Protein kinase-like (PK-like)"/>
    <property type="match status" value="1"/>
</dbReference>
<evidence type="ECO:0000313" key="3">
    <source>
        <dbReference type="Proteomes" id="UP001219525"/>
    </source>
</evidence>
<comment type="caution">
    <text evidence="2">The sequence shown here is derived from an EMBL/GenBank/DDBJ whole genome shotgun (WGS) entry which is preliminary data.</text>
</comment>
<dbReference type="GO" id="GO:0004672">
    <property type="term" value="F:protein kinase activity"/>
    <property type="evidence" value="ECO:0007669"/>
    <property type="project" value="InterPro"/>
</dbReference>
<dbReference type="SMART" id="SM00220">
    <property type="entry name" value="S_TKc"/>
    <property type="match status" value="1"/>
</dbReference>
<dbReference type="GO" id="GO:0005524">
    <property type="term" value="F:ATP binding"/>
    <property type="evidence" value="ECO:0007669"/>
    <property type="project" value="InterPro"/>
</dbReference>
<organism evidence="2 3">
    <name type="scientific">Mycena pura</name>
    <dbReference type="NCBI Taxonomy" id="153505"/>
    <lineage>
        <taxon>Eukaryota</taxon>
        <taxon>Fungi</taxon>
        <taxon>Dikarya</taxon>
        <taxon>Basidiomycota</taxon>
        <taxon>Agaricomycotina</taxon>
        <taxon>Agaricomycetes</taxon>
        <taxon>Agaricomycetidae</taxon>
        <taxon>Agaricales</taxon>
        <taxon>Marasmiineae</taxon>
        <taxon>Mycenaceae</taxon>
        <taxon>Mycena</taxon>
    </lineage>
</organism>
<dbReference type="InterPro" id="IPR011009">
    <property type="entry name" value="Kinase-like_dom_sf"/>
</dbReference>
<keyword evidence="3" id="KW-1185">Reference proteome</keyword>
<dbReference type="PROSITE" id="PS50011">
    <property type="entry name" value="PROTEIN_KINASE_DOM"/>
    <property type="match status" value="1"/>
</dbReference>
<accession>A0AAD6VL25</accession>
<evidence type="ECO:0000313" key="2">
    <source>
        <dbReference type="EMBL" id="KAJ7212976.1"/>
    </source>
</evidence>
<dbReference type="Gene3D" id="3.30.200.20">
    <property type="entry name" value="Phosphorylase Kinase, domain 1"/>
    <property type="match status" value="1"/>
</dbReference>
<dbReference type="Gene3D" id="1.10.510.10">
    <property type="entry name" value="Transferase(Phosphotransferase) domain 1"/>
    <property type="match status" value="2"/>
</dbReference>